<gene>
    <name evidence="1" type="ORF">AUR04nite_10420</name>
</gene>
<dbReference type="AlphaFoldDB" id="A0A4Y4DPN6"/>
<keyword evidence="2" id="KW-1185">Reference proteome</keyword>
<sequence length="153" mass="16840">MPSISEAIGRWKKTGKGEEADVINVFIAFGKQKSPFPDLDYIEPIIAVLATEEECAALEASYEEVKVSWETRRIHNSLGGGLSDGEVLYLAHASLEPYDVDSDGNQIYGIMQSPNPEGVFLTEEEARRNAQDYYLQKVTVGEVSILGVGEILD</sequence>
<comment type="caution">
    <text evidence="1">The sequence shown here is derived from an EMBL/GenBank/DDBJ whole genome shotgun (WGS) entry which is preliminary data.</text>
</comment>
<protein>
    <submittedName>
        <fullName evidence="1">Uncharacterized protein</fullName>
    </submittedName>
</protein>
<evidence type="ECO:0000313" key="2">
    <source>
        <dbReference type="Proteomes" id="UP000316612"/>
    </source>
</evidence>
<dbReference type="RefSeq" id="WP_141362664.1">
    <property type="nucleotide sequence ID" value="NZ_BAAAJL010000008.1"/>
</dbReference>
<dbReference type="Proteomes" id="UP000316612">
    <property type="component" value="Unassembled WGS sequence"/>
</dbReference>
<accession>A0A4Y4DPN6</accession>
<dbReference type="EMBL" id="BJNY01000005">
    <property type="protein sequence ID" value="GED05510.1"/>
    <property type="molecule type" value="Genomic_DNA"/>
</dbReference>
<reference evidence="1 2" key="1">
    <citation type="submission" date="2019-06" db="EMBL/GenBank/DDBJ databases">
        <title>Whole genome shotgun sequence of Glutamicibacter uratoxydans NBRC 15515.</title>
        <authorList>
            <person name="Hosoyama A."/>
            <person name="Uohara A."/>
            <person name="Ohji S."/>
            <person name="Ichikawa N."/>
        </authorList>
    </citation>
    <scope>NUCLEOTIDE SEQUENCE [LARGE SCALE GENOMIC DNA]</scope>
    <source>
        <strain evidence="1 2">NBRC 15515</strain>
    </source>
</reference>
<organism evidence="1 2">
    <name type="scientific">Glutamicibacter uratoxydans</name>
    <name type="common">Arthrobacter uratoxydans</name>
    <dbReference type="NCBI Taxonomy" id="43667"/>
    <lineage>
        <taxon>Bacteria</taxon>
        <taxon>Bacillati</taxon>
        <taxon>Actinomycetota</taxon>
        <taxon>Actinomycetes</taxon>
        <taxon>Micrococcales</taxon>
        <taxon>Micrococcaceae</taxon>
        <taxon>Glutamicibacter</taxon>
    </lineage>
</organism>
<proteinExistence type="predicted"/>
<dbReference type="OrthoDB" id="4951468at2"/>
<name>A0A4Y4DPN6_GLUUR</name>
<evidence type="ECO:0000313" key="1">
    <source>
        <dbReference type="EMBL" id="GED05510.1"/>
    </source>
</evidence>